<gene>
    <name evidence="2" type="ORF">Thiowin_03264</name>
</gene>
<name>A0ABZ0SEZ8_9GAMM</name>
<organism evidence="2 3">
    <name type="scientific">Thiorhodovibrio winogradskyi</name>
    <dbReference type="NCBI Taxonomy" id="77007"/>
    <lineage>
        <taxon>Bacteria</taxon>
        <taxon>Pseudomonadati</taxon>
        <taxon>Pseudomonadota</taxon>
        <taxon>Gammaproteobacteria</taxon>
        <taxon>Chromatiales</taxon>
        <taxon>Chromatiaceae</taxon>
        <taxon>Thiorhodovibrio</taxon>
    </lineage>
</organism>
<reference evidence="2 3" key="1">
    <citation type="journal article" date="2023" name="Microorganisms">
        <title>Thiorhodovibrio frisius and Trv. litoralis spp. nov., Two Novel Members from a Clade of Fastidious Purple Sulfur Bacteria That Exhibit Unique Red-Shifted Light-Harvesting Capabilities.</title>
        <authorList>
            <person name="Methner A."/>
            <person name="Kuzyk S.B."/>
            <person name="Petersen J."/>
            <person name="Bauer S."/>
            <person name="Brinkmann H."/>
            <person name="Sichau K."/>
            <person name="Wanner G."/>
            <person name="Wolf J."/>
            <person name="Neumann-Schaal M."/>
            <person name="Henke P."/>
            <person name="Tank M."/>
            <person name="Sproer C."/>
            <person name="Bunk B."/>
            <person name="Overmann J."/>
        </authorList>
    </citation>
    <scope>NUCLEOTIDE SEQUENCE [LARGE SCALE GENOMIC DNA]</scope>
    <source>
        <strain evidence="2 3">DSM 6702</strain>
    </source>
</reference>
<sequence>MSDATALTAELLDWLLGLAFGRFDIRQATHARQPAAEPEPFDPLPATAPGMLADEDAHQLRNNADADPLAVAWDGILVDDPSHPRDLDRPIQQALALIFGDGADAIQQQACDILGVTSLRDYFRRPAAFFADHLKRYSKSRRQAPIYWPLSTPSGSYTLWLYYHRLTPQTLYTCVNDFLDGPQGKLAQVRDSRAALANKATRTPKEEKDFASLTDLDAELTAFRDHLLRIAADWQPNLNDGVQITAAPLWPLFKLPKWQKTLKDTWAKLEKGDYDWAHLARSYWPERVLRNCHQDRSLAIAHGVEQDFWEEVEVTEKPKGKGRGKAKGGAKLAWRPKPQSDAELAQLIQRLING</sequence>
<dbReference type="EMBL" id="CP121472">
    <property type="protein sequence ID" value="WPL18205.1"/>
    <property type="molecule type" value="Genomic_DNA"/>
</dbReference>
<dbReference type="RefSeq" id="WP_328983981.1">
    <property type="nucleotide sequence ID" value="NZ_CP121472.1"/>
</dbReference>
<keyword evidence="3" id="KW-1185">Reference proteome</keyword>
<dbReference type="Proteomes" id="UP001432180">
    <property type="component" value="Chromosome"/>
</dbReference>
<evidence type="ECO:0000256" key="1">
    <source>
        <dbReference type="SAM" id="MobiDB-lite"/>
    </source>
</evidence>
<evidence type="ECO:0000313" key="2">
    <source>
        <dbReference type="EMBL" id="WPL18205.1"/>
    </source>
</evidence>
<proteinExistence type="predicted"/>
<accession>A0ABZ0SEZ8</accession>
<protein>
    <submittedName>
        <fullName evidence="2">Uncharacterized protein</fullName>
    </submittedName>
</protein>
<feature type="region of interest" description="Disordered" evidence="1">
    <location>
        <begin position="317"/>
        <end position="338"/>
    </location>
</feature>
<evidence type="ECO:0000313" key="3">
    <source>
        <dbReference type="Proteomes" id="UP001432180"/>
    </source>
</evidence>